<proteinExistence type="predicted"/>
<sequence length="339" mass="38608">MELEIRDLLGYHKRAVYALLLLFAFLYAEGVLLGAVTDLDVCASDRFTIRSQQATLWHTHRSLSSLVFTTSVWALLIFLAVLVTWGESKTNSSDFYMPQIQWNWNTFFGAAFLLLWYGSTYAMITVLKVVLGDTSCGGEKSNSVSGHFSFFFFYGVSMPYLALTLLPYDNARLAFRSILSPKSTFHFKLALLSLCYAVFLFGGLYTLTQTWSWGYHSMRQIIYGVAFGLASHLVLRKIFKQAASSSSARTLAVPTRLPANADEFQVLVEDFFPLSYLAIFNAVSVFLVILFTLSFPFNIYETIGFFVLWPSITYAFHLTLRFLYSFQLPPRPLQFSQHR</sequence>
<keyword evidence="3" id="KW-1185">Reference proteome</keyword>
<evidence type="ECO:0000313" key="2">
    <source>
        <dbReference type="EMBL" id="ELR13090.1"/>
    </source>
</evidence>
<keyword evidence="1" id="KW-0472">Membrane</keyword>
<dbReference type="OrthoDB" id="19836at2759"/>
<organism evidence="2 3">
    <name type="scientific">Acanthamoeba castellanii (strain ATCC 30010 / Neff)</name>
    <dbReference type="NCBI Taxonomy" id="1257118"/>
    <lineage>
        <taxon>Eukaryota</taxon>
        <taxon>Amoebozoa</taxon>
        <taxon>Discosea</taxon>
        <taxon>Longamoebia</taxon>
        <taxon>Centramoebida</taxon>
        <taxon>Acanthamoebidae</taxon>
        <taxon>Acanthamoeba</taxon>
    </lineage>
</organism>
<dbReference type="EMBL" id="KB008103">
    <property type="protein sequence ID" value="ELR13090.1"/>
    <property type="molecule type" value="Genomic_DNA"/>
</dbReference>
<accession>L8GJ85</accession>
<feature type="transmembrane region" description="Helical" evidence="1">
    <location>
        <begin position="151"/>
        <end position="168"/>
    </location>
</feature>
<dbReference type="KEGG" id="acan:ACA1_097760"/>
<evidence type="ECO:0000313" key="3">
    <source>
        <dbReference type="Proteomes" id="UP000011083"/>
    </source>
</evidence>
<feature type="transmembrane region" description="Helical" evidence="1">
    <location>
        <begin position="189"/>
        <end position="208"/>
    </location>
</feature>
<name>L8GJ85_ACACF</name>
<dbReference type="AlphaFoldDB" id="L8GJ85"/>
<reference evidence="2 3" key="1">
    <citation type="journal article" date="2013" name="Genome Biol.">
        <title>Genome of Acanthamoeba castellanii highlights extensive lateral gene transfer and early evolution of tyrosine kinase signaling.</title>
        <authorList>
            <person name="Clarke M."/>
            <person name="Lohan A.J."/>
            <person name="Liu B."/>
            <person name="Lagkouvardos I."/>
            <person name="Roy S."/>
            <person name="Zafar N."/>
            <person name="Bertelli C."/>
            <person name="Schilde C."/>
            <person name="Kianianmomeni A."/>
            <person name="Burglin T.R."/>
            <person name="Frech C."/>
            <person name="Turcotte B."/>
            <person name="Kopec K.O."/>
            <person name="Synnott J.M."/>
            <person name="Choo C."/>
            <person name="Paponov I."/>
            <person name="Finkler A."/>
            <person name="Soon Heng Tan C."/>
            <person name="Hutchins A.P."/>
            <person name="Weinmeier T."/>
            <person name="Rattei T."/>
            <person name="Chu J.S."/>
            <person name="Gimenez G."/>
            <person name="Irimia M."/>
            <person name="Rigden D.J."/>
            <person name="Fitzpatrick D.A."/>
            <person name="Lorenzo-Morales J."/>
            <person name="Bateman A."/>
            <person name="Chiu C.H."/>
            <person name="Tang P."/>
            <person name="Hegemann P."/>
            <person name="Fromm H."/>
            <person name="Raoult D."/>
            <person name="Greub G."/>
            <person name="Miranda-Saavedra D."/>
            <person name="Chen N."/>
            <person name="Nash P."/>
            <person name="Ginger M.L."/>
            <person name="Horn M."/>
            <person name="Schaap P."/>
            <person name="Caler L."/>
            <person name="Loftus B."/>
        </authorList>
    </citation>
    <scope>NUCLEOTIDE SEQUENCE [LARGE SCALE GENOMIC DNA]</scope>
    <source>
        <strain evidence="2 3">Neff</strain>
    </source>
</reference>
<feature type="transmembrane region" description="Helical" evidence="1">
    <location>
        <begin position="66"/>
        <end position="86"/>
    </location>
</feature>
<feature type="transmembrane region" description="Helical" evidence="1">
    <location>
        <begin position="220"/>
        <end position="239"/>
    </location>
</feature>
<feature type="transmembrane region" description="Helical" evidence="1">
    <location>
        <begin position="15"/>
        <end position="36"/>
    </location>
</feature>
<keyword evidence="1" id="KW-0812">Transmembrane</keyword>
<dbReference type="GeneID" id="14913400"/>
<gene>
    <name evidence="2" type="ORF">ACA1_097760</name>
</gene>
<dbReference type="RefSeq" id="XP_004335103.1">
    <property type="nucleotide sequence ID" value="XM_004335055.1"/>
</dbReference>
<protein>
    <submittedName>
        <fullName evidence="2">Uncharacterized protein</fullName>
    </submittedName>
</protein>
<feature type="transmembrane region" description="Helical" evidence="1">
    <location>
        <begin position="274"/>
        <end position="297"/>
    </location>
</feature>
<dbReference type="VEuPathDB" id="AmoebaDB:ACA1_097760"/>
<evidence type="ECO:0000256" key="1">
    <source>
        <dbReference type="SAM" id="Phobius"/>
    </source>
</evidence>
<keyword evidence="1" id="KW-1133">Transmembrane helix</keyword>
<dbReference type="Proteomes" id="UP000011083">
    <property type="component" value="Unassembled WGS sequence"/>
</dbReference>
<feature type="transmembrane region" description="Helical" evidence="1">
    <location>
        <begin position="107"/>
        <end position="131"/>
    </location>
</feature>
<feature type="transmembrane region" description="Helical" evidence="1">
    <location>
        <begin position="303"/>
        <end position="324"/>
    </location>
</feature>